<organism evidence="2 3">
    <name type="scientific">Romanomermis culicivorax</name>
    <name type="common">Nematode worm</name>
    <dbReference type="NCBI Taxonomy" id="13658"/>
    <lineage>
        <taxon>Eukaryota</taxon>
        <taxon>Metazoa</taxon>
        <taxon>Ecdysozoa</taxon>
        <taxon>Nematoda</taxon>
        <taxon>Enoplea</taxon>
        <taxon>Dorylaimia</taxon>
        <taxon>Mermithida</taxon>
        <taxon>Mermithoidea</taxon>
        <taxon>Mermithidae</taxon>
        <taxon>Romanomermis</taxon>
    </lineage>
</organism>
<dbReference type="InterPro" id="IPR001584">
    <property type="entry name" value="Integrase_cat-core"/>
</dbReference>
<name>A0A915J835_ROMCU</name>
<dbReference type="WBParaSite" id="nRc.2.0.1.t22311-RA">
    <property type="protein sequence ID" value="nRc.2.0.1.t22311-RA"/>
    <property type="gene ID" value="nRc.2.0.1.g22311"/>
</dbReference>
<dbReference type="GO" id="GO:0015074">
    <property type="term" value="P:DNA integration"/>
    <property type="evidence" value="ECO:0007669"/>
    <property type="project" value="InterPro"/>
</dbReference>
<dbReference type="InterPro" id="IPR036397">
    <property type="entry name" value="RNaseH_sf"/>
</dbReference>
<feature type="domain" description="Integrase catalytic" evidence="1">
    <location>
        <begin position="1"/>
        <end position="77"/>
    </location>
</feature>
<dbReference type="PANTHER" id="PTHR37984">
    <property type="entry name" value="PROTEIN CBG26694"/>
    <property type="match status" value="1"/>
</dbReference>
<dbReference type="InterPro" id="IPR050951">
    <property type="entry name" value="Retrovirus_Pol_polyprotein"/>
</dbReference>
<evidence type="ECO:0000313" key="2">
    <source>
        <dbReference type="Proteomes" id="UP000887565"/>
    </source>
</evidence>
<dbReference type="SUPFAM" id="SSF53098">
    <property type="entry name" value="Ribonuclease H-like"/>
    <property type="match status" value="1"/>
</dbReference>
<accession>A0A915J835</accession>
<dbReference type="OMA" id="NWERCLP"/>
<dbReference type="PANTHER" id="PTHR37984:SF15">
    <property type="entry name" value="INTEGRASE CATALYTIC DOMAIN-CONTAINING PROTEIN"/>
    <property type="match status" value="1"/>
</dbReference>
<dbReference type="AlphaFoldDB" id="A0A915J835"/>
<dbReference type="Gene3D" id="3.30.420.10">
    <property type="entry name" value="Ribonuclease H-like superfamily/Ribonuclease H"/>
    <property type="match status" value="1"/>
</dbReference>
<dbReference type="Proteomes" id="UP000887565">
    <property type="component" value="Unplaced"/>
</dbReference>
<dbReference type="InterPro" id="IPR012337">
    <property type="entry name" value="RNaseH-like_sf"/>
</dbReference>
<keyword evidence="2" id="KW-1185">Reference proteome</keyword>
<proteinExistence type="predicted"/>
<evidence type="ECO:0000313" key="3">
    <source>
        <dbReference type="WBParaSite" id="nRc.2.0.1.t22311-RA"/>
    </source>
</evidence>
<evidence type="ECO:0000259" key="1">
    <source>
        <dbReference type="PROSITE" id="PS50994"/>
    </source>
</evidence>
<dbReference type="GO" id="GO:0003676">
    <property type="term" value="F:nucleic acid binding"/>
    <property type="evidence" value="ECO:0007669"/>
    <property type="project" value="InterPro"/>
</dbReference>
<dbReference type="PROSITE" id="PS50994">
    <property type="entry name" value="INTEGRASE"/>
    <property type="match status" value="1"/>
</dbReference>
<protein>
    <submittedName>
        <fullName evidence="3">Integrase catalytic domain-containing protein</fullName>
    </submittedName>
</protein>
<sequence length="77" mass="9116">MQEIYQLLKIRKVKTRAYHPQCNGMVECFNQTLIAQLKKYTADDPDNWERCLPYALFAYNATLHMAMRHSLLSLLPR</sequence>
<reference evidence="3" key="1">
    <citation type="submission" date="2022-11" db="UniProtKB">
        <authorList>
            <consortium name="WormBaseParasite"/>
        </authorList>
    </citation>
    <scope>IDENTIFICATION</scope>
</reference>